<protein>
    <submittedName>
        <fullName evidence="3">Uncharacterized protein</fullName>
    </submittedName>
</protein>
<proteinExistence type="predicted"/>
<dbReference type="Proteomes" id="UP000247591">
    <property type="component" value="Unassembled WGS sequence"/>
</dbReference>
<keyword evidence="4" id="KW-1185">Reference proteome</keyword>
<accession>A0A318RD48</accession>
<feature type="transmembrane region" description="Helical" evidence="2">
    <location>
        <begin position="6"/>
        <end position="26"/>
    </location>
</feature>
<feature type="region of interest" description="Disordered" evidence="1">
    <location>
        <begin position="177"/>
        <end position="211"/>
    </location>
</feature>
<sequence length="335" mass="36023">MEGTVAMEILLVVLVIAVAIFAVWLWDRLVDGASNVLLRVIAWPFEKLVGASKNSDARRTFRTPQRFQLAAEPGQVREALGRLDGVTSAPAAGKIAPYYLESQSGRVRIGVGNYLLTPYELEVDFTAGWPGTCGEVRYVRWDDDPADDLDIHRELLGDIFGALGALDSMLYVTTEPIAIDTETPPPDPQTRTDPSTRRDFRPGAGAPILPGTGSVAVRSSIGRLPAIPSLAAGLFAIALVVGSCAAMGTFSPTTTSELCSSYREARDGFSYSSSDSVEDIMDKENLGDELSELHDRADNYDDDGVKDDADRIADLGDPVTRSEFTSATTSIAVIC</sequence>
<comment type="caution">
    <text evidence="3">The sequence shown here is derived from an EMBL/GenBank/DDBJ whole genome shotgun (WGS) entry which is preliminary data.</text>
</comment>
<name>A0A318RD48_WILLI</name>
<gene>
    <name evidence="3" type="ORF">DFR67_1319</name>
</gene>
<evidence type="ECO:0000256" key="1">
    <source>
        <dbReference type="SAM" id="MobiDB-lite"/>
    </source>
</evidence>
<organism evidence="3 4">
    <name type="scientific">Williamsia limnetica</name>
    <dbReference type="NCBI Taxonomy" id="882452"/>
    <lineage>
        <taxon>Bacteria</taxon>
        <taxon>Bacillati</taxon>
        <taxon>Actinomycetota</taxon>
        <taxon>Actinomycetes</taxon>
        <taxon>Mycobacteriales</taxon>
        <taxon>Nocardiaceae</taxon>
        <taxon>Williamsia</taxon>
    </lineage>
</organism>
<evidence type="ECO:0000256" key="2">
    <source>
        <dbReference type="SAM" id="Phobius"/>
    </source>
</evidence>
<reference evidence="3 4" key="1">
    <citation type="submission" date="2018-06" db="EMBL/GenBank/DDBJ databases">
        <title>Genomic Encyclopedia of Type Strains, Phase IV (KMG-IV): sequencing the most valuable type-strain genomes for metagenomic binning, comparative biology and taxonomic classification.</title>
        <authorList>
            <person name="Goeker M."/>
        </authorList>
    </citation>
    <scope>NUCLEOTIDE SEQUENCE [LARGE SCALE GENOMIC DNA]</scope>
    <source>
        <strain evidence="3 4">DSM 45521</strain>
    </source>
</reference>
<feature type="transmembrane region" description="Helical" evidence="2">
    <location>
        <begin position="227"/>
        <end position="250"/>
    </location>
</feature>
<dbReference type="EMBL" id="QJSP01000031">
    <property type="protein sequence ID" value="PYE11763.1"/>
    <property type="molecule type" value="Genomic_DNA"/>
</dbReference>
<evidence type="ECO:0000313" key="3">
    <source>
        <dbReference type="EMBL" id="PYE11763.1"/>
    </source>
</evidence>
<keyword evidence="2" id="KW-0472">Membrane</keyword>
<keyword evidence="2" id="KW-0812">Transmembrane</keyword>
<keyword evidence="2" id="KW-1133">Transmembrane helix</keyword>
<dbReference type="AlphaFoldDB" id="A0A318RD48"/>
<evidence type="ECO:0000313" key="4">
    <source>
        <dbReference type="Proteomes" id="UP000247591"/>
    </source>
</evidence>